<comment type="caution">
    <text evidence="2">The sequence shown here is derived from an EMBL/GenBank/DDBJ whole genome shotgun (WGS) entry which is preliminary data.</text>
</comment>
<protein>
    <submittedName>
        <fullName evidence="2">Uncharacterized protein</fullName>
    </submittedName>
</protein>
<organism evidence="2 3">
    <name type="scientific">Colletotrichum orchidophilum</name>
    <dbReference type="NCBI Taxonomy" id="1209926"/>
    <lineage>
        <taxon>Eukaryota</taxon>
        <taxon>Fungi</taxon>
        <taxon>Dikarya</taxon>
        <taxon>Ascomycota</taxon>
        <taxon>Pezizomycotina</taxon>
        <taxon>Sordariomycetes</taxon>
        <taxon>Hypocreomycetidae</taxon>
        <taxon>Glomerellales</taxon>
        <taxon>Glomerellaceae</taxon>
        <taxon>Colletotrichum</taxon>
    </lineage>
</organism>
<feature type="compositionally biased region" description="Polar residues" evidence="1">
    <location>
        <begin position="90"/>
        <end position="99"/>
    </location>
</feature>
<reference evidence="2 3" key="1">
    <citation type="submission" date="2016-09" db="EMBL/GenBank/DDBJ databases">
        <authorList>
            <person name="Capua I."/>
            <person name="De Benedictis P."/>
            <person name="Joannis T."/>
            <person name="Lombin L.H."/>
            <person name="Cattoli G."/>
        </authorList>
    </citation>
    <scope>NUCLEOTIDE SEQUENCE [LARGE SCALE GENOMIC DNA]</scope>
    <source>
        <strain evidence="2 3">IMI 309357</strain>
    </source>
</reference>
<dbReference type="EMBL" id="MJBS01000047">
    <property type="protein sequence ID" value="OHE98329.1"/>
    <property type="molecule type" value="Genomic_DNA"/>
</dbReference>
<feature type="compositionally biased region" description="Low complexity" evidence="1">
    <location>
        <begin position="72"/>
        <end position="81"/>
    </location>
</feature>
<gene>
    <name evidence="2" type="ORF">CORC01_06325</name>
</gene>
<evidence type="ECO:0000313" key="2">
    <source>
        <dbReference type="EMBL" id="OHE98329.1"/>
    </source>
</evidence>
<sequence>MLDKEKTLEIELRQLARTRRSVLTVDKFNPFTQHRVPCARREFGDETRTPPPNTDKMHALVGFQEAPNGATSESPSSELPLFSNRRRSGVNPNAMTTAVNPADRSG</sequence>
<accession>A0A1G4BA87</accession>
<dbReference type="RefSeq" id="XP_022475479.1">
    <property type="nucleotide sequence ID" value="XM_022617966.1"/>
</dbReference>
<dbReference type="Proteomes" id="UP000176998">
    <property type="component" value="Unassembled WGS sequence"/>
</dbReference>
<dbReference type="AlphaFoldDB" id="A0A1G4BA87"/>
<name>A0A1G4BA87_9PEZI</name>
<evidence type="ECO:0000313" key="3">
    <source>
        <dbReference type="Proteomes" id="UP000176998"/>
    </source>
</evidence>
<evidence type="ECO:0000256" key="1">
    <source>
        <dbReference type="SAM" id="MobiDB-lite"/>
    </source>
</evidence>
<dbReference type="GeneID" id="34559476"/>
<proteinExistence type="predicted"/>
<feature type="region of interest" description="Disordered" evidence="1">
    <location>
        <begin position="66"/>
        <end position="106"/>
    </location>
</feature>
<keyword evidence="3" id="KW-1185">Reference proteome</keyword>